<evidence type="ECO:0000259" key="1">
    <source>
        <dbReference type="Pfam" id="PF21812"/>
    </source>
</evidence>
<feature type="domain" description="DUF6881" evidence="1">
    <location>
        <begin position="2"/>
        <end position="89"/>
    </location>
</feature>
<dbReference type="Pfam" id="PF21812">
    <property type="entry name" value="DUF6881"/>
    <property type="match status" value="1"/>
</dbReference>
<reference evidence="2 3" key="1">
    <citation type="submission" date="2017-11" db="EMBL/GenBank/DDBJ databases">
        <title>Draft genome sequence of Mitsuaria sp. HWN-4.</title>
        <authorList>
            <person name="Gundlapally S.R."/>
        </authorList>
    </citation>
    <scope>NUCLEOTIDE SEQUENCE [LARGE SCALE GENOMIC DNA]</scope>
    <source>
        <strain evidence="2 3">HWN-4</strain>
    </source>
</reference>
<sequence>MEYISVLWKNSSTSDPVRLVSELDEQRYERRKLEFYADGTVGAASDDFEDARTRLGIVAVPALSEINEDTQFQGEAITQAEFDELWQQNAPPFAHRR</sequence>
<protein>
    <recommendedName>
        <fullName evidence="1">DUF6881 domain-containing protein</fullName>
    </recommendedName>
</protein>
<dbReference type="OrthoDB" id="288554at2"/>
<dbReference type="InterPro" id="IPR049248">
    <property type="entry name" value="DUF6881"/>
</dbReference>
<gene>
    <name evidence="2" type="ORF">CS062_02270</name>
</gene>
<keyword evidence="3" id="KW-1185">Reference proteome</keyword>
<evidence type="ECO:0000313" key="3">
    <source>
        <dbReference type="Proteomes" id="UP000231501"/>
    </source>
</evidence>
<proteinExistence type="predicted"/>
<accession>A0A2G9CE72</accession>
<name>A0A2G9CE72_9BURK</name>
<dbReference type="Proteomes" id="UP000231501">
    <property type="component" value="Unassembled WGS sequence"/>
</dbReference>
<dbReference type="EMBL" id="PEOG01000007">
    <property type="protein sequence ID" value="PIM54736.1"/>
    <property type="molecule type" value="Genomic_DNA"/>
</dbReference>
<dbReference type="AlphaFoldDB" id="A0A2G9CE72"/>
<dbReference type="RefSeq" id="WP_099859852.1">
    <property type="nucleotide sequence ID" value="NZ_PEOG01000007.1"/>
</dbReference>
<evidence type="ECO:0000313" key="2">
    <source>
        <dbReference type="EMBL" id="PIM54736.1"/>
    </source>
</evidence>
<organism evidence="2 3">
    <name type="scientific">Roseateles chitinivorans</name>
    <dbReference type="NCBI Taxonomy" id="2917965"/>
    <lineage>
        <taxon>Bacteria</taxon>
        <taxon>Pseudomonadati</taxon>
        <taxon>Pseudomonadota</taxon>
        <taxon>Betaproteobacteria</taxon>
        <taxon>Burkholderiales</taxon>
        <taxon>Sphaerotilaceae</taxon>
        <taxon>Roseateles</taxon>
    </lineage>
</organism>
<comment type="caution">
    <text evidence="2">The sequence shown here is derived from an EMBL/GenBank/DDBJ whole genome shotgun (WGS) entry which is preliminary data.</text>
</comment>